<organism evidence="3 4">
    <name type="scientific">Actinomycetospora atypica</name>
    <dbReference type="NCBI Taxonomy" id="1290095"/>
    <lineage>
        <taxon>Bacteria</taxon>
        <taxon>Bacillati</taxon>
        <taxon>Actinomycetota</taxon>
        <taxon>Actinomycetes</taxon>
        <taxon>Pseudonocardiales</taxon>
        <taxon>Pseudonocardiaceae</taxon>
        <taxon>Actinomycetospora</taxon>
    </lineage>
</organism>
<dbReference type="EMBL" id="JBHSIV010000012">
    <property type="protein sequence ID" value="MFC5063258.1"/>
    <property type="molecule type" value="Genomic_DNA"/>
</dbReference>
<accession>A0ABV9YPG2</accession>
<protein>
    <submittedName>
        <fullName evidence="3">DUF305 domain-containing protein</fullName>
    </submittedName>
</protein>
<evidence type="ECO:0000256" key="1">
    <source>
        <dbReference type="SAM" id="SignalP"/>
    </source>
</evidence>
<evidence type="ECO:0000313" key="3">
    <source>
        <dbReference type="EMBL" id="MFC5063258.1"/>
    </source>
</evidence>
<dbReference type="Pfam" id="PF03713">
    <property type="entry name" value="DUF305"/>
    <property type="match status" value="1"/>
</dbReference>
<dbReference type="PANTHER" id="PTHR36933:SF1">
    <property type="entry name" value="SLL0788 PROTEIN"/>
    <property type="match status" value="1"/>
</dbReference>
<feature type="chain" id="PRO_5045417374" evidence="1">
    <location>
        <begin position="25"/>
        <end position="178"/>
    </location>
</feature>
<feature type="domain" description="DUF305" evidence="2">
    <location>
        <begin position="37"/>
        <end position="175"/>
    </location>
</feature>
<keyword evidence="1" id="KW-0732">Signal</keyword>
<gene>
    <name evidence="3" type="ORF">ACFPBZ_13645</name>
</gene>
<sequence length="178" mass="18840">MRTAVRTAWLVVVLALALVAAGCAAETPPPPAPAADDVGFAAAMMPHHEQALELSALVRGRSTDPEVTDLAFRIDREQVEEAGQLRGFLALRGGAPTMPMTGMAGMADAATLDRLRASSGPAFDRLWLETMTAHHEGALTMARQYLAGPPGALTDFARAVLLSQQAEIDRMRAALARP</sequence>
<evidence type="ECO:0000259" key="2">
    <source>
        <dbReference type="Pfam" id="PF03713"/>
    </source>
</evidence>
<feature type="signal peptide" evidence="1">
    <location>
        <begin position="1"/>
        <end position="24"/>
    </location>
</feature>
<dbReference type="PROSITE" id="PS51257">
    <property type="entry name" value="PROKAR_LIPOPROTEIN"/>
    <property type="match status" value="1"/>
</dbReference>
<dbReference type="Gene3D" id="1.20.1260.10">
    <property type="match status" value="1"/>
</dbReference>
<dbReference type="RefSeq" id="WP_378036604.1">
    <property type="nucleotide sequence ID" value="NZ_JBHSIV010000012.1"/>
</dbReference>
<dbReference type="InterPro" id="IPR012347">
    <property type="entry name" value="Ferritin-like"/>
</dbReference>
<proteinExistence type="predicted"/>
<reference evidence="4" key="1">
    <citation type="journal article" date="2019" name="Int. J. Syst. Evol. Microbiol.">
        <title>The Global Catalogue of Microorganisms (GCM) 10K type strain sequencing project: providing services to taxonomists for standard genome sequencing and annotation.</title>
        <authorList>
            <consortium name="The Broad Institute Genomics Platform"/>
            <consortium name="The Broad Institute Genome Sequencing Center for Infectious Disease"/>
            <person name="Wu L."/>
            <person name="Ma J."/>
        </authorList>
    </citation>
    <scope>NUCLEOTIDE SEQUENCE [LARGE SCALE GENOMIC DNA]</scope>
    <source>
        <strain evidence="4">CGMCC 4.7093</strain>
    </source>
</reference>
<keyword evidence="4" id="KW-1185">Reference proteome</keyword>
<name>A0ABV9YPG2_9PSEU</name>
<comment type="caution">
    <text evidence="3">The sequence shown here is derived from an EMBL/GenBank/DDBJ whole genome shotgun (WGS) entry which is preliminary data.</text>
</comment>
<dbReference type="Proteomes" id="UP001595947">
    <property type="component" value="Unassembled WGS sequence"/>
</dbReference>
<dbReference type="PANTHER" id="PTHR36933">
    <property type="entry name" value="SLL0788 PROTEIN"/>
    <property type="match status" value="1"/>
</dbReference>
<evidence type="ECO:0000313" key="4">
    <source>
        <dbReference type="Proteomes" id="UP001595947"/>
    </source>
</evidence>
<dbReference type="InterPro" id="IPR005183">
    <property type="entry name" value="DUF305_CopM-like"/>
</dbReference>